<organism evidence="1 2">
    <name type="scientific">Pseudonocardia yunnanensis</name>
    <dbReference type="NCBI Taxonomy" id="58107"/>
    <lineage>
        <taxon>Bacteria</taxon>
        <taxon>Bacillati</taxon>
        <taxon>Actinomycetota</taxon>
        <taxon>Actinomycetes</taxon>
        <taxon>Pseudonocardiales</taxon>
        <taxon>Pseudonocardiaceae</taxon>
        <taxon>Pseudonocardia</taxon>
    </lineage>
</organism>
<dbReference type="SUPFAM" id="SSF47598">
    <property type="entry name" value="Ribbon-helix-helix"/>
    <property type="match status" value="1"/>
</dbReference>
<dbReference type="RefSeq" id="WP_344719206.1">
    <property type="nucleotide sequence ID" value="NZ_BAAAUS010000002.1"/>
</dbReference>
<dbReference type="Proteomes" id="UP001597114">
    <property type="component" value="Unassembled WGS sequence"/>
</dbReference>
<reference evidence="2" key="1">
    <citation type="journal article" date="2019" name="Int. J. Syst. Evol. Microbiol.">
        <title>The Global Catalogue of Microorganisms (GCM) 10K type strain sequencing project: providing services to taxonomists for standard genome sequencing and annotation.</title>
        <authorList>
            <consortium name="The Broad Institute Genomics Platform"/>
            <consortium name="The Broad Institute Genome Sequencing Center for Infectious Disease"/>
            <person name="Wu L."/>
            <person name="Ma J."/>
        </authorList>
    </citation>
    <scope>NUCLEOTIDE SEQUENCE [LARGE SCALE GENOMIC DNA]</scope>
    <source>
        <strain evidence="2">CCM 7043</strain>
    </source>
</reference>
<proteinExistence type="predicted"/>
<evidence type="ECO:0000313" key="2">
    <source>
        <dbReference type="Proteomes" id="UP001597114"/>
    </source>
</evidence>
<accession>A0ABW4F7Y2</accession>
<sequence length="76" mass="7983">MTAERVTVSLPPDVLSSAREAVAAGAAESLSAFVADALRNQLTRARALAELERVLGGRPPREVLDTVRRDLGLASA</sequence>
<evidence type="ECO:0000313" key="1">
    <source>
        <dbReference type="EMBL" id="MFD1523271.1"/>
    </source>
</evidence>
<dbReference type="EMBL" id="JBHUCO010000059">
    <property type="protein sequence ID" value="MFD1523271.1"/>
    <property type="molecule type" value="Genomic_DNA"/>
</dbReference>
<name>A0ABW4F7Y2_9PSEU</name>
<dbReference type="InterPro" id="IPR010985">
    <property type="entry name" value="Ribbon_hlx_hlx"/>
</dbReference>
<gene>
    <name evidence="1" type="ORF">ACFSJD_37700</name>
</gene>
<keyword evidence="2" id="KW-1185">Reference proteome</keyword>
<comment type="caution">
    <text evidence="1">The sequence shown here is derived from an EMBL/GenBank/DDBJ whole genome shotgun (WGS) entry which is preliminary data.</text>
</comment>
<evidence type="ECO:0008006" key="3">
    <source>
        <dbReference type="Google" id="ProtNLM"/>
    </source>
</evidence>
<protein>
    <recommendedName>
        <fullName evidence="3">CopG family transcriptional regulator</fullName>
    </recommendedName>
</protein>